<keyword evidence="2" id="KW-1185">Reference proteome</keyword>
<protein>
    <submittedName>
        <fullName evidence="1">Uncharacterized protein</fullName>
    </submittedName>
</protein>
<name>A0ABV6V0P4_9ACTN</name>
<dbReference type="EMBL" id="JBHEZZ010000042">
    <property type="protein sequence ID" value="MFC1407285.1"/>
    <property type="molecule type" value="Genomic_DNA"/>
</dbReference>
<dbReference type="Proteomes" id="UP001592528">
    <property type="component" value="Unassembled WGS sequence"/>
</dbReference>
<gene>
    <name evidence="1" type="ORF">ACEZDJ_38980</name>
</gene>
<accession>A0ABV6V0P4</accession>
<proteinExistence type="predicted"/>
<dbReference type="RefSeq" id="WP_269664950.1">
    <property type="nucleotide sequence ID" value="NZ_JBHEZZ010000042.1"/>
</dbReference>
<comment type="caution">
    <text evidence="1">The sequence shown here is derived from an EMBL/GenBank/DDBJ whole genome shotgun (WGS) entry which is preliminary data.</text>
</comment>
<reference evidence="1 2" key="1">
    <citation type="submission" date="2024-09" db="EMBL/GenBank/DDBJ databases">
        <authorList>
            <person name="Lee S.D."/>
        </authorList>
    </citation>
    <scope>NUCLEOTIDE SEQUENCE [LARGE SCALE GENOMIC DNA]</scope>
    <source>
        <strain evidence="1 2">N1-5</strain>
    </source>
</reference>
<sequence>MSTERDELDAEIEAWVAAQVAESPSWTPEKWESILAGLRPSKSE</sequence>
<evidence type="ECO:0000313" key="2">
    <source>
        <dbReference type="Proteomes" id="UP001592528"/>
    </source>
</evidence>
<evidence type="ECO:0000313" key="1">
    <source>
        <dbReference type="EMBL" id="MFC1407285.1"/>
    </source>
</evidence>
<organism evidence="1 2">
    <name type="scientific">Streptacidiphilus cavernicola</name>
    <dbReference type="NCBI Taxonomy" id="3342716"/>
    <lineage>
        <taxon>Bacteria</taxon>
        <taxon>Bacillati</taxon>
        <taxon>Actinomycetota</taxon>
        <taxon>Actinomycetes</taxon>
        <taxon>Kitasatosporales</taxon>
        <taxon>Streptomycetaceae</taxon>
        <taxon>Streptacidiphilus</taxon>
    </lineage>
</organism>